<keyword evidence="9" id="KW-1185">Reference proteome</keyword>
<dbReference type="InterPro" id="IPR020616">
    <property type="entry name" value="Thiolase_N"/>
</dbReference>
<evidence type="ECO:0000256" key="5">
    <source>
        <dbReference type="RuleBase" id="RU003557"/>
    </source>
</evidence>
<dbReference type="Pfam" id="PF02803">
    <property type="entry name" value="Thiolase_C"/>
    <property type="match status" value="1"/>
</dbReference>
<proteinExistence type="inferred from homology"/>
<evidence type="ECO:0000256" key="2">
    <source>
        <dbReference type="ARBA" id="ARBA00022679"/>
    </source>
</evidence>
<protein>
    <recommendedName>
        <fullName evidence="4">acetyl-CoA C-acyltransferase</fullName>
        <ecNumber evidence="4">2.3.1.16</ecNumber>
    </recommendedName>
</protein>
<evidence type="ECO:0000259" key="7">
    <source>
        <dbReference type="Pfam" id="PF02803"/>
    </source>
</evidence>
<dbReference type="Gene3D" id="3.40.47.10">
    <property type="match status" value="1"/>
</dbReference>
<comment type="caution">
    <text evidence="8">The sequence shown here is derived from an EMBL/GenBank/DDBJ whole genome shotgun (WGS) entry which is preliminary data.</text>
</comment>
<dbReference type="InterPro" id="IPR016039">
    <property type="entry name" value="Thiolase-like"/>
</dbReference>
<dbReference type="NCBIfam" id="NF006553">
    <property type="entry name" value="PRK09052.1"/>
    <property type="match status" value="1"/>
</dbReference>
<evidence type="ECO:0000313" key="8">
    <source>
        <dbReference type="EMBL" id="MFC5411370.1"/>
    </source>
</evidence>
<reference evidence="9" key="1">
    <citation type="journal article" date="2019" name="Int. J. Syst. Evol. Microbiol.">
        <title>The Global Catalogue of Microorganisms (GCM) 10K type strain sequencing project: providing services to taxonomists for standard genome sequencing and annotation.</title>
        <authorList>
            <consortium name="The Broad Institute Genomics Platform"/>
            <consortium name="The Broad Institute Genome Sequencing Center for Infectious Disease"/>
            <person name="Wu L."/>
            <person name="Ma J."/>
        </authorList>
    </citation>
    <scope>NUCLEOTIDE SEQUENCE [LARGE SCALE GENOMIC DNA]</scope>
    <source>
        <strain evidence="9">CCUG 55250</strain>
    </source>
</reference>
<dbReference type="PANTHER" id="PTHR43853">
    <property type="entry name" value="3-KETOACYL-COA THIOLASE, PEROXISOMAL"/>
    <property type="match status" value="1"/>
</dbReference>
<dbReference type="Pfam" id="PF00108">
    <property type="entry name" value="Thiolase_N"/>
    <property type="match status" value="1"/>
</dbReference>
<evidence type="ECO:0000256" key="1">
    <source>
        <dbReference type="ARBA" id="ARBA00010982"/>
    </source>
</evidence>
<dbReference type="RefSeq" id="WP_379848204.1">
    <property type="nucleotide sequence ID" value="NZ_JBHSMA010000006.1"/>
</dbReference>
<dbReference type="InterPro" id="IPR050215">
    <property type="entry name" value="Thiolase-like_sf_Thiolase"/>
</dbReference>
<name>A0ABW0ICZ8_9BACT</name>
<organism evidence="8 9">
    <name type="scientific">Larkinella bovis</name>
    <dbReference type="NCBI Taxonomy" id="683041"/>
    <lineage>
        <taxon>Bacteria</taxon>
        <taxon>Pseudomonadati</taxon>
        <taxon>Bacteroidota</taxon>
        <taxon>Cytophagia</taxon>
        <taxon>Cytophagales</taxon>
        <taxon>Spirosomataceae</taxon>
        <taxon>Larkinella</taxon>
    </lineage>
</organism>
<gene>
    <name evidence="8" type="ORF">ACFPMF_18755</name>
</gene>
<dbReference type="PROSITE" id="PS00099">
    <property type="entry name" value="THIOLASE_3"/>
    <property type="match status" value="1"/>
</dbReference>
<evidence type="ECO:0000256" key="3">
    <source>
        <dbReference type="ARBA" id="ARBA00023315"/>
    </source>
</evidence>
<dbReference type="InterPro" id="IPR020615">
    <property type="entry name" value="Thiolase_acyl_enz_int_AS"/>
</dbReference>
<feature type="domain" description="Thiolase N-terminal" evidence="6">
    <location>
        <begin position="4"/>
        <end position="261"/>
    </location>
</feature>
<dbReference type="NCBIfam" id="TIGR01930">
    <property type="entry name" value="AcCoA-C-Actrans"/>
    <property type="match status" value="1"/>
</dbReference>
<accession>A0ABW0ICZ8</accession>
<dbReference type="SUPFAM" id="SSF53901">
    <property type="entry name" value="Thiolase-like"/>
    <property type="match status" value="2"/>
</dbReference>
<dbReference type="InterPro" id="IPR002155">
    <property type="entry name" value="Thiolase"/>
</dbReference>
<dbReference type="EC" id="2.3.1.16" evidence="4"/>
<evidence type="ECO:0000313" key="9">
    <source>
        <dbReference type="Proteomes" id="UP001596106"/>
    </source>
</evidence>
<feature type="domain" description="Thiolase C-terminal" evidence="7">
    <location>
        <begin position="268"/>
        <end position="390"/>
    </location>
</feature>
<keyword evidence="2 5" id="KW-0808">Transferase</keyword>
<keyword evidence="3 5" id="KW-0012">Acyltransferase</keyword>
<dbReference type="PIRSF" id="PIRSF000429">
    <property type="entry name" value="Ac-CoA_Ac_transf"/>
    <property type="match status" value="1"/>
</dbReference>
<dbReference type="InterPro" id="IPR020617">
    <property type="entry name" value="Thiolase_C"/>
</dbReference>
<comment type="similarity">
    <text evidence="1 5">Belongs to the thiolase-like superfamily. Thiolase family.</text>
</comment>
<dbReference type="PROSITE" id="PS00098">
    <property type="entry name" value="THIOLASE_1"/>
    <property type="match status" value="1"/>
</dbReference>
<dbReference type="Proteomes" id="UP001596106">
    <property type="component" value="Unassembled WGS sequence"/>
</dbReference>
<evidence type="ECO:0000256" key="4">
    <source>
        <dbReference type="ARBA" id="ARBA00024073"/>
    </source>
</evidence>
<dbReference type="GO" id="GO:0003988">
    <property type="term" value="F:acetyl-CoA C-acyltransferase activity"/>
    <property type="evidence" value="ECO:0007669"/>
    <property type="project" value="UniProtKB-EC"/>
</dbReference>
<dbReference type="CDD" id="cd00751">
    <property type="entry name" value="thiolase"/>
    <property type="match status" value="1"/>
</dbReference>
<dbReference type="EMBL" id="JBHSMA010000006">
    <property type="protein sequence ID" value="MFC5411370.1"/>
    <property type="molecule type" value="Genomic_DNA"/>
</dbReference>
<evidence type="ECO:0000259" key="6">
    <source>
        <dbReference type="Pfam" id="PF00108"/>
    </source>
</evidence>
<dbReference type="InterPro" id="IPR020610">
    <property type="entry name" value="Thiolase_AS"/>
</dbReference>
<dbReference type="PANTHER" id="PTHR43853:SF21">
    <property type="entry name" value="STEROID 3-KETOACYL-COA THIOLASE"/>
    <property type="match status" value="1"/>
</dbReference>
<sequence>MDAYIVAGYRTAVGKAPRGGLRLTRPDDMAAEVIKHLLAQVPNFDPARVDDLIVGNAVPEAEQGMQIARYVALLSLPQSVPGMTINRYCGSGLEAIAIASAKIHAGLADCIIAGGTESMSLVPVMGWKTALNFEIAQKHPDYYIGMGLTAEQVAEQFKISREAQDQFAYESHQKALAAQAAGKFDGEIVPISVKETYFDADSGKKKNREWAVTKDEGPRADTSVEALTKLKPVFAAGGSVTAGNSSQTSDGAAFVIVMSEKLVNELGLTPKARMLSYAAAGVEPRIMGIGPVNAIPLALKKAGLKQDDIDQIELNEAFAAQSLAVIQELGLDRNKINPNGGAIALGHALGSTGARLSVQLMNEMERQNQKYGMVSACVGGGQGVAGIFERL</sequence>